<keyword evidence="5 6" id="KW-0472">Membrane</keyword>
<evidence type="ECO:0000256" key="2">
    <source>
        <dbReference type="ARBA" id="ARBA00022475"/>
    </source>
</evidence>
<comment type="subcellular location">
    <subcellularLocation>
        <location evidence="1">Cell membrane</location>
        <topology evidence="1">Multi-pass membrane protein</topology>
    </subcellularLocation>
</comment>
<dbReference type="GO" id="GO:0005886">
    <property type="term" value="C:plasma membrane"/>
    <property type="evidence" value="ECO:0007669"/>
    <property type="project" value="UniProtKB-SubCell"/>
</dbReference>
<evidence type="ECO:0000313" key="7">
    <source>
        <dbReference type="EMBL" id="NEV65824.1"/>
    </source>
</evidence>
<feature type="transmembrane region" description="Helical" evidence="6">
    <location>
        <begin position="108"/>
        <end position="133"/>
    </location>
</feature>
<feature type="transmembrane region" description="Helical" evidence="6">
    <location>
        <begin position="378"/>
        <end position="401"/>
    </location>
</feature>
<dbReference type="InterPro" id="IPR050833">
    <property type="entry name" value="Poly_Biosynth_Transport"/>
</dbReference>
<dbReference type="PANTHER" id="PTHR30250">
    <property type="entry name" value="PST FAMILY PREDICTED COLANIC ACID TRANSPORTER"/>
    <property type="match status" value="1"/>
</dbReference>
<organism evidence="7">
    <name type="scientific">Lyngbya confervoides BDU141951</name>
    <dbReference type="NCBI Taxonomy" id="1574623"/>
    <lineage>
        <taxon>Bacteria</taxon>
        <taxon>Bacillati</taxon>
        <taxon>Cyanobacteriota</taxon>
        <taxon>Cyanophyceae</taxon>
        <taxon>Oscillatoriophycideae</taxon>
        <taxon>Oscillatoriales</taxon>
        <taxon>Microcoleaceae</taxon>
        <taxon>Lyngbya</taxon>
    </lineage>
</organism>
<reference evidence="7" key="3">
    <citation type="submission" date="2020-02" db="EMBL/GenBank/DDBJ databases">
        <authorList>
            <person name="Sarangi A.N."/>
            <person name="Ghosh S."/>
            <person name="Mukherjee M."/>
            <person name="Tripathy S."/>
        </authorList>
    </citation>
    <scope>NUCLEOTIDE SEQUENCE</scope>
    <source>
        <strain evidence="7">BDU141951</strain>
    </source>
</reference>
<evidence type="ECO:0000256" key="1">
    <source>
        <dbReference type="ARBA" id="ARBA00004651"/>
    </source>
</evidence>
<evidence type="ECO:0000256" key="4">
    <source>
        <dbReference type="ARBA" id="ARBA00022989"/>
    </source>
</evidence>
<dbReference type="EMBL" id="JTHE02000002">
    <property type="protein sequence ID" value="NEV65824.1"/>
    <property type="molecule type" value="Genomic_DNA"/>
</dbReference>
<comment type="caution">
    <text evidence="7">The sequence shown here is derived from an EMBL/GenBank/DDBJ whole genome shotgun (WGS) entry which is preliminary data.</text>
</comment>
<feature type="transmembrane region" description="Helical" evidence="6">
    <location>
        <begin position="12"/>
        <end position="31"/>
    </location>
</feature>
<keyword evidence="4 6" id="KW-1133">Transmembrane helix</keyword>
<sequence length="415" mass="45086">MAKDSFWLLSSKGLNIFIQTAYFVILARTLGPSEYGVFVGITALATMINSFASWGCSEILVKHVSVDRSLLKYYWGNALLTVFVMGTLLTVLFTAIGPALSGGNFPPVVIALIFIADLIGFNISSASSAAFLATGQAKVTAFKSILIGFTKLLAAIALALVLEQTTSLQWAYLYCFSTMLPAILSIWMVNAWLDKPQVSIPRLKKEFVQGFYFSISQSSDFINENIDKIMLASAASLQATGLYGAGFRILTVFKIPILSVAGATFPRFFQHGAEGISGSYRFAKKLLPMAFAYGLGMAVITVVMSPYVEPLIGEGYAEIDALLKLLAPVPLLIALQIVVGDTLTGANHQSYRTSIQVFAAALNVVLNLWLIPRYSWQGAAWATLISESTKVVGFSIAIFYLHNQQSKTPKVDEEE</sequence>
<keyword evidence="3 6" id="KW-0812">Transmembrane</keyword>
<keyword evidence="2" id="KW-1003">Cell membrane</keyword>
<dbReference type="Pfam" id="PF01943">
    <property type="entry name" value="Polysacc_synt"/>
    <property type="match status" value="1"/>
</dbReference>
<gene>
    <name evidence="7" type="ORF">QQ91_001690</name>
</gene>
<feature type="transmembrane region" description="Helical" evidence="6">
    <location>
        <begin position="171"/>
        <end position="193"/>
    </location>
</feature>
<dbReference type="InterPro" id="IPR002797">
    <property type="entry name" value="Polysacc_synth"/>
</dbReference>
<feature type="transmembrane region" description="Helical" evidence="6">
    <location>
        <begin position="355"/>
        <end position="372"/>
    </location>
</feature>
<feature type="transmembrane region" description="Helical" evidence="6">
    <location>
        <begin position="37"/>
        <end position="61"/>
    </location>
</feature>
<accession>A0A8T6QKJ7</accession>
<dbReference type="AlphaFoldDB" id="A0A8T6QKJ7"/>
<name>A0A8T6QKJ7_9CYAN</name>
<evidence type="ECO:0000256" key="3">
    <source>
        <dbReference type="ARBA" id="ARBA00022692"/>
    </source>
</evidence>
<feature type="transmembrane region" description="Helical" evidence="6">
    <location>
        <begin position="325"/>
        <end position="343"/>
    </location>
</feature>
<evidence type="ECO:0000256" key="5">
    <source>
        <dbReference type="ARBA" id="ARBA00023136"/>
    </source>
</evidence>
<feature type="transmembrane region" description="Helical" evidence="6">
    <location>
        <begin position="286"/>
        <end position="305"/>
    </location>
</feature>
<proteinExistence type="predicted"/>
<reference evidence="7" key="2">
    <citation type="journal article" date="2015" name="Genome Announc.">
        <title>Draft Genome Sequence of Filamentous Marine Cyanobacterium Lyngbya confervoides Strain BDU141951.</title>
        <authorList>
            <person name="Chandrababunaidu M.M."/>
            <person name="Sen D."/>
            <person name="Tripathy S."/>
        </authorList>
    </citation>
    <scope>NUCLEOTIDE SEQUENCE</scope>
    <source>
        <strain evidence="7">BDU141951</strain>
    </source>
</reference>
<dbReference type="PANTHER" id="PTHR30250:SF11">
    <property type="entry name" value="O-ANTIGEN TRANSPORTER-RELATED"/>
    <property type="match status" value="1"/>
</dbReference>
<protein>
    <submittedName>
        <fullName evidence="7">Oligosaccharide flippase family protein</fullName>
    </submittedName>
</protein>
<feature type="transmembrane region" description="Helical" evidence="6">
    <location>
        <begin position="145"/>
        <end position="165"/>
    </location>
</feature>
<reference evidence="7" key="1">
    <citation type="submission" date="2014-11" db="EMBL/GenBank/DDBJ databases">
        <authorList>
            <person name="Malar M.C."/>
            <person name="Sen D."/>
            <person name="Tripathy S."/>
        </authorList>
    </citation>
    <scope>NUCLEOTIDE SEQUENCE</scope>
    <source>
        <strain evidence="7">BDU141951</strain>
    </source>
</reference>
<evidence type="ECO:0000256" key="6">
    <source>
        <dbReference type="SAM" id="Phobius"/>
    </source>
</evidence>
<feature type="transmembrane region" description="Helical" evidence="6">
    <location>
        <begin position="73"/>
        <end position="96"/>
    </location>
</feature>